<accession>A0ABN1Q8W6</accession>
<dbReference type="PANTHER" id="PTHR34294">
    <property type="entry name" value="TRANSCRIPTIONAL REGULATOR-RELATED"/>
    <property type="match status" value="1"/>
</dbReference>
<evidence type="ECO:0000313" key="6">
    <source>
        <dbReference type="EMBL" id="GAA0939265.1"/>
    </source>
</evidence>
<organism evidence="6 7">
    <name type="scientific">Kribbella koreensis</name>
    <dbReference type="NCBI Taxonomy" id="57909"/>
    <lineage>
        <taxon>Bacteria</taxon>
        <taxon>Bacillati</taxon>
        <taxon>Actinomycetota</taxon>
        <taxon>Actinomycetes</taxon>
        <taxon>Propionibacteriales</taxon>
        <taxon>Kribbellaceae</taxon>
        <taxon>Kribbella</taxon>
    </lineage>
</organism>
<dbReference type="Proteomes" id="UP001500542">
    <property type="component" value="Unassembled WGS sequence"/>
</dbReference>
<reference evidence="6 7" key="1">
    <citation type="journal article" date="2019" name="Int. J. Syst. Evol. Microbiol.">
        <title>The Global Catalogue of Microorganisms (GCM) 10K type strain sequencing project: providing services to taxonomists for standard genome sequencing and annotation.</title>
        <authorList>
            <consortium name="The Broad Institute Genomics Platform"/>
            <consortium name="The Broad Institute Genome Sequencing Center for Infectious Disease"/>
            <person name="Wu L."/>
            <person name="Ma J."/>
        </authorList>
    </citation>
    <scope>NUCLEOTIDE SEQUENCE [LARGE SCALE GENOMIC DNA]</scope>
    <source>
        <strain evidence="6 7">JCM 10977</strain>
    </source>
</reference>
<comment type="caution">
    <text evidence="6">The sequence shown here is derived from an EMBL/GenBank/DDBJ whole genome shotgun (WGS) entry which is preliminary data.</text>
</comment>
<dbReference type="Gene3D" id="1.10.10.10">
    <property type="entry name" value="Winged helix-like DNA-binding domain superfamily/Winged helix DNA-binding domain"/>
    <property type="match status" value="1"/>
</dbReference>
<name>A0ABN1Q8W6_9ACTN</name>
<dbReference type="InterPro" id="IPR007324">
    <property type="entry name" value="Sugar-bd_dom_put"/>
</dbReference>
<dbReference type="InterPro" id="IPR037171">
    <property type="entry name" value="NagB/RpiA_transferase-like"/>
</dbReference>
<dbReference type="PANTHER" id="PTHR34294:SF1">
    <property type="entry name" value="TRANSCRIPTIONAL REGULATOR LSRR"/>
    <property type="match status" value="1"/>
</dbReference>
<evidence type="ECO:0000256" key="1">
    <source>
        <dbReference type="ARBA" id="ARBA00010466"/>
    </source>
</evidence>
<proteinExistence type="inferred from homology"/>
<dbReference type="SUPFAM" id="SSF100950">
    <property type="entry name" value="NagB/RpiA/CoA transferase-like"/>
    <property type="match status" value="1"/>
</dbReference>
<evidence type="ECO:0000259" key="5">
    <source>
        <dbReference type="Pfam" id="PF04198"/>
    </source>
</evidence>
<protein>
    <submittedName>
        <fullName evidence="6">Sugar-binding domain-containing protein</fullName>
    </submittedName>
</protein>
<comment type="similarity">
    <text evidence="1">Belongs to the SorC transcriptional regulatory family.</text>
</comment>
<keyword evidence="2" id="KW-0805">Transcription regulation</keyword>
<keyword evidence="3" id="KW-0238">DNA-binding</keyword>
<evidence type="ECO:0000256" key="4">
    <source>
        <dbReference type="ARBA" id="ARBA00023163"/>
    </source>
</evidence>
<keyword evidence="4" id="KW-0804">Transcription</keyword>
<evidence type="ECO:0000313" key="7">
    <source>
        <dbReference type="Proteomes" id="UP001500542"/>
    </source>
</evidence>
<dbReference type="Pfam" id="PF04198">
    <property type="entry name" value="Sugar-bind"/>
    <property type="match status" value="1"/>
</dbReference>
<dbReference type="RefSeq" id="WP_343968963.1">
    <property type="nucleotide sequence ID" value="NZ_BAAAHK010000007.1"/>
</dbReference>
<dbReference type="Gene3D" id="3.40.50.1360">
    <property type="match status" value="1"/>
</dbReference>
<evidence type="ECO:0000256" key="3">
    <source>
        <dbReference type="ARBA" id="ARBA00023125"/>
    </source>
</evidence>
<feature type="domain" description="Sugar-binding" evidence="5">
    <location>
        <begin position="73"/>
        <end position="316"/>
    </location>
</feature>
<gene>
    <name evidence="6" type="ORF">GCM10009554_28880</name>
</gene>
<dbReference type="InterPro" id="IPR036388">
    <property type="entry name" value="WH-like_DNA-bd_sf"/>
</dbReference>
<sequence>MNGRGQLLGEGDEDDELLADVARRYYLDNVSKVDIAKELDLSRFKVARLLEDARSRGIVQIQIKNPSPIDRGLSEQLADALGLQLCVVTHTSGSPEQVRDQVAEAAARTVAPLVRDGDLLGLTWSRAVDAMVDHIDVLPACTVIQMAGSLHSPAGGGSTMDLARRAAALAGGTAHAVHAPLVVDDIAAVAALRRQPGIADTLALADGLDISVVAIGAWRAGCSTVWDAVSEELRAEGVAGGAIAEVSGHLLDQDGRLVQSPLEQMIIAVSVDQLRHPAERIALAAGAHRAPAVVAAVRAGLVSTLVTTTDLARDVLRHLATEKDL</sequence>
<evidence type="ECO:0000256" key="2">
    <source>
        <dbReference type="ARBA" id="ARBA00023015"/>
    </source>
</evidence>
<dbReference type="InterPro" id="IPR051054">
    <property type="entry name" value="SorC_transcr_regulators"/>
</dbReference>
<dbReference type="EMBL" id="BAAAHK010000007">
    <property type="protein sequence ID" value="GAA0939265.1"/>
    <property type="molecule type" value="Genomic_DNA"/>
</dbReference>
<keyword evidence="7" id="KW-1185">Reference proteome</keyword>